<dbReference type="CDD" id="cd05402">
    <property type="entry name" value="NT_PAP_TUTase"/>
    <property type="match status" value="1"/>
</dbReference>
<accession>A0A8K0C8Q4</accession>
<comment type="caution">
    <text evidence="3">The sequence shown here is derived from an EMBL/GenBank/DDBJ whole genome shotgun (WGS) entry which is preliminary data.</text>
</comment>
<evidence type="ECO:0008006" key="5">
    <source>
        <dbReference type="Google" id="ProtNLM"/>
    </source>
</evidence>
<evidence type="ECO:0000313" key="3">
    <source>
        <dbReference type="EMBL" id="KAF2880896.1"/>
    </source>
</evidence>
<proteinExistence type="predicted"/>
<feature type="domain" description="RL" evidence="1">
    <location>
        <begin position="62"/>
        <end position="130"/>
    </location>
</feature>
<dbReference type="InterPro" id="IPR054708">
    <property type="entry name" value="MTPAP-like_central"/>
</dbReference>
<dbReference type="GO" id="GO:0031123">
    <property type="term" value="P:RNA 3'-end processing"/>
    <property type="evidence" value="ECO:0007669"/>
    <property type="project" value="TreeGrafter"/>
</dbReference>
<dbReference type="PANTHER" id="PTHR12271">
    <property type="entry name" value="POLY A POLYMERASE CID PAP -RELATED"/>
    <property type="match status" value="1"/>
</dbReference>
<dbReference type="GO" id="GO:1990817">
    <property type="term" value="F:poly(A) RNA polymerase activity"/>
    <property type="evidence" value="ECO:0007669"/>
    <property type="project" value="TreeGrafter"/>
</dbReference>
<organism evidence="3 4">
    <name type="scientific">Ignelater luminosus</name>
    <name type="common">Cucubano</name>
    <name type="synonym">Pyrophorus luminosus</name>
    <dbReference type="NCBI Taxonomy" id="2038154"/>
    <lineage>
        <taxon>Eukaryota</taxon>
        <taxon>Metazoa</taxon>
        <taxon>Ecdysozoa</taxon>
        <taxon>Arthropoda</taxon>
        <taxon>Hexapoda</taxon>
        <taxon>Insecta</taxon>
        <taxon>Pterygota</taxon>
        <taxon>Neoptera</taxon>
        <taxon>Endopterygota</taxon>
        <taxon>Coleoptera</taxon>
        <taxon>Polyphaga</taxon>
        <taxon>Elateriformia</taxon>
        <taxon>Elateroidea</taxon>
        <taxon>Elateridae</taxon>
        <taxon>Agrypninae</taxon>
        <taxon>Pyrophorini</taxon>
        <taxon>Ignelater</taxon>
    </lineage>
</organism>
<keyword evidence="4" id="KW-1185">Reference proteome</keyword>
<sequence length="606" mass="69441">MLTNVVGRIFLLKNFRFSQNLNSNINPNLSLLRKWRNSANTVFSRRISLEAKKADQDGFVPFLEMMRCRRSEASKSVLVQVQSAQSYKELHSYCSTFGTVNNIFHYTAGGEQLHFLIVEFSKESEVQQLLTYSSHVNDFEGIPVQTNFLWFKASGRKSKLKQSKSIKLDIENGNCIPKEEDIREALRSCNNISEQISTLHNITTLNEVATRLRFLTARQVEMCLLGLFPNAIAYPFGSSVNGFGKMGCDLDLVLRLAGDKISGESRLVFHSKALNGYDRSISQRHMEVMGDLLQFFLPGCTQIRKILQARVPIIKYYQQLTDVECDLSMSNMSGVCMSDLLYMFGSIDERVRPLVFTIRKWAKEVGLTNSSPGRWITNFSMTLLVLAFLQQPDNCPPILPTFNTLIKNAGSKDKFVTEDGINCTFLRDIEKLKYKTTNTDNLESLLKQFCEFYSSFDFSTKAVCLNEAVSITKPEHSPLYIVNPLERGLNVSKNVSLEELEKFKYELRNATWILESQEKKTSNWGILEMFESKRKVYPSNSVIPSKQGRLMEVSKLFDDTEQTQESVIIKNENVEKEIQQIRTDTNQRIRNIGNNIRKVSRQKSRR</sequence>
<reference evidence="3" key="1">
    <citation type="submission" date="2019-08" db="EMBL/GenBank/DDBJ databases">
        <title>The genome of the North American firefly Photinus pyralis.</title>
        <authorList>
            <consortium name="Photinus pyralis genome working group"/>
            <person name="Fallon T.R."/>
            <person name="Sander Lower S.E."/>
            <person name="Weng J.-K."/>
        </authorList>
    </citation>
    <scope>NUCLEOTIDE SEQUENCE</scope>
    <source>
        <strain evidence="3">TRF0915ILg1</strain>
        <tissue evidence="3">Whole body</tissue>
    </source>
</reference>
<dbReference type="PANTHER" id="PTHR12271:SF133">
    <property type="entry name" value="POLY(A) RNA POLYMERASE, MITOCHONDRIAL"/>
    <property type="match status" value="1"/>
</dbReference>
<dbReference type="Pfam" id="PF17797">
    <property type="entry name" value="RL"/>
    <property type="match status" value="1"/>
</dbReference>
<dbReference type="Gene3D" id="3.30.460.10">
    <property type="entry name" value="Beta Polymerase, domain 2"/>
    <property type="match status" value="1"/>
</dbReference>
<dbReference type="Gene3D" id="1.10.1410.10">
    <property type="match status" value="1"/>
</dbReference>
<protein>
    <recommendedName>
        <fullName evidence="5">Poly(A) RNA polymerase, mitochondrial</fullName>
    </recommendedName>
</protein>
<dbReference type="InterPro" id="IPR041252">
    <property type="entry name" value="RL"/>
</dbReference>
<name>A0A8K0C8Q4_IGNLU</name>
<dbReference type="AlphaFoldDB" id="A0A8K0C8Q4"/>
<dbReference type="InterPro" id="IPR043519">
    <property type="entry name" value="NT_sf"/>
</dbReference>
<dbReference type="OrthoDB" id="434989at2759"/>
<evidence type="ECO:0000259" key="1">
    <source>
        <dbReference type="Pfam" id="PF17797"/>
    </source>
</evidence>
<dbReference type="SUPFAM" id="SSF81631">
    <property type="entry name" value="PAP/OAS1 substrate-binding domain"/>
    <property type="match status" value="1"/>
</dbReference>
<dbReference type="EMBL" id="VTPC01090889">
    <property type="protein sequence ID" value="KAF2880896.1"/>
    <property type="molecule type" value="Genomic_DNA"/>
</dbReference>
<feature type="domain" description="Poly(A) RNA polymerase mitochondrial-like central palm" evidence="2">
    <location>
        <begin position="192"/>
        <end position="345"/>
    </location>
</feature>
<gene>
    <name evidence="3" type="ORF">ILUMI_25272</name>
</gene>
<dbReference type="SUPFAM" id="SSF81301">
    <property type="entry name" value="Nucleotidyltransferase"/>
    <property type="match status" value="1"/>
</dbReference>
<dbReference type="Pfam" id="PF22600">
    <property type="entry name" value="MTPAP-like_central"/>
    <property type="match status" value="1"/>
</dbReference>
<evidence type="ECO:0000259" key="2">
    <source>
        <dbReference type="Pfam" id="PF22600"/>
    </source>
</evidence>
<dbReference type="Proteomes" id="UP000801492">
    <property type="component" value="Unassembled WGS sequence"/>
</dbReference>
<evidence type="ECO:0000313" key="4">
    <source>
        <dbReference type="Proteomes" id="UP000801492"/>
    </source>
</evidence>